<reference evidence="5" key="1">
    <citation type="submission" date="2025-08" db="UniProtKB">
        <authorList>
            <consortium name="RefSeq"/>
        </authorList>
    </citation>
    <scope>IDENTIFICATION</scope>
</reference>
<protein>
    <submittedName>
        <fullName evidence="5">Uncharacterized protein LOC110750792</fullName>
    </submittedName>
</protein>
<dbReference type="PANTHER" id="PTHR34366">
    <property type="entry name" value="OS07G0289901 PROTEIN-RELATED"/>
    <property type="match status" value="1"/>
</dbReference>
<dbReference type="InterPro" id="IPR056633">
    <property type="entry name" value="DUF7731"/>
</dbReference>
<feature type="transmembrane region" description="Helical" evidence="1">
    <location>
        <begin position="154"/>
        <end position="173"/>
    </location>
</feature>
<evidence type="ECO:0000313" key="5">
    <source>
        <dbReference type="RefSeq" id="XP_021806849.1"/>
    </source>
</evidence>
<evidence type="ECO:0000313" key="4">
    <source>
        <dbReference type="Proteomes" id="UP000515124"/>
    </source>
</evidence>
<dbReference type="Gramene" id="Pav_sc0000206.1_g490.1.mk:mrna">
    <property type="protein sequence ID" value="Pav_sc0000206.1_g490.1.mk:mrna"/>
    <property type="gene ID" value="Pav_sc0000206.1_g490.1.mk"/>
</dbReference>
<evidence type="ECO:0000259" key="3">
    <source>
        <dbReference type="Pfam" id="PF24865"/>
    </source>
</evidence>
<dbReference type="GeneID" id="110750792"/>
<dbReference type="Proteomes" id="UP000515124">
    <property type="component" value="Unplaced"/>
</dbReference>
<dbReference type="Pfam" id="PF24865">
    <property type="entry name" value="DUF7731"/>
    <property type="match status" value="1"/>
</dbReference>
<keyword evidence="2" id="KW-0732">Signal</keyword>
<feature type="chain" id="PRO_5028123785" evidence="2">
    <location>
        <begin position="31"/>
        <end position="174"/>
    </location>
</feature>
<sequence>MENYKSFVGGRIGLICFTLGMFLVFQSAHALNKTDPTDNVNLSPFEGWMSAYYCTNKTVPAHCSPKGQLTFSGIVDVGPSEKEDYCSDRTGCSKNALDVLKCIYLVKRDFWFHNEATVAFLNKTIIEGCANKDNNTGISTVNYKSSGMKVYQKMYIPFVASLSSLAFIAMSNIM</sequence>
<organism evidence="4 5">
    <name type="scientific">Prunus avium</name>
    <name type="common">Cherry</name>
    <name type="synonym">Cerasus avium</name>
    <dbReference type="NCBI Taxonomy" id="42229"/>
    <lineage>
        <taxon>Eukaryota</taxon>
        <taxon>Viridiplantae</taxon>
        <taxon>Streptophyta</taxon>
        <taxon>Embryophyta</taxon>
        <taxon>Tracheophyta</taxon>
        <taxon>Spermatophyta</taxon>
        <taxon>Magnoliopsida</taxon>
        <taxon>eudicotyledons</taxon>
        <taxon>Gunneridae</taxon>
        <taxon>Pentapetalae</taxon>
        <taxon>rosids</taxon>
        <taxon>fabids</taxon>
        <taxon>Rosales</taxon>
        <taxon>Rosaceae</taxon>
        <taxon>Amygdaloideae</taxon>
        <taxon>Amygdaleae</taxon>
        <taxon>Prunus</taxon>
    </lineage>
</organism>
<proteinExistence type="predicted"/>
<evidence type="ECO:0000256" key="1">
    <source>
        <dbReference type="SAM" id="Phobius"/>
    </source>
</evidence>
<keyword evidence="4" id="KW-1185">Reference proteome</keyword>
<dbReference type="KEGG" id="pavi:110750792"/>
<feature type="domain" description="DUF7731" evidence="3">
    <location>
        <begin position="45"/>
        <end position="139"/>
    </location>
</feature>
<feature type="signal peptide" evidence="2">
    <location>
        <begin position="1"/>
        <end position="30"/>
    </location>
</feature>
<evidence type="ECO:0000256" key="2">
    <source>
        <dbReference type="SAM" id="SignalP"/>
    </source>
</evidence>
<dbReference type="PANTHER" id="PTHR34366:SF7">
    <property type="entry name" value="TRANSMEMBRANE PROTEIN"/>
    <property type="match status" value="1"/>
</dbReference>
<accession>A0A6P5RUQ6</accession>
<dbReference type="RefSeq" id="XP_021806849.1">
    <property type="nucleotide sequence ID" value="XM_021951157.1"/>
</dbReference>
<keyword evidence="1" id="KW-1133">Transmembrane helix</keyword>
<name>A0A6P5RUQ6_PRUAV</name>
<dbReference type="AlphaFoldDB" id="A0A6P5RUQ6"/>
<keyword evidence="1" id="KW-0812">Transmembrane</keyword>
<keyword evidence="1" id="KW-0472">Membrane</keyword>
<gene>
    <name evidence="5" type="primary">LOC110750792</name>
</gene>